<dbReference type="AlphaFoldDB" id="A0A3G8XH16"/>
<dbReference type="Pfam" id="PF13302">
    <property type="entry name" value="Acetyltransf_3"/>
    <property type="match status" value="1"/>
</dbReference>
<dbReference type="KEGG" id="ccas:EIB73_06065"/>
<dbReference type="InterPro" id="IPR016181">
    <property type="entry name" value="Acyl_CoA_acyltransferase"/>
</dbReference>
<dbReference type="Gene3D" id="3.40.630.30">
    <property type="match status" value="1"/>
</dbReference>
<protein>
    <submittedName>
        <fullName evidence="2">N-acetyltransferase</fullName>
    </submittedName>
</protein>
<name>A0A3G8XH16_9FLAO</name>
<keyword evidence="2" id="KW-0808">Transferase</keyword>
<dbReference type="EMBL" id="CP034159">
    <property type="protein sequence ID" value="AZI32785.1"/>
    <property type="molecule type" value="Genomic_DNA"/>
</dbReference>
<evidence type="ECO:0000313" key="2">
    <source>
        <dbReference type="EMBL" id="AZI32785.1"/>
    </source>
</evidence>
<dbReference type="RefSeq" id="WP_125023609.1">
    <property type="nucleotide sequence ID" value="NZ_CP034159.1"/>
</dbReference>
<evidence type="ECO:0000259" key="1">
    <source>
        <dbReference type="PROSITE" id="PS51186"/>
    </source>
</evidence>
<dbReference type="PANTHER" id="PTHR43792">
    <property type="entry name" value="GNAT FAMILY, PUTATIVE (AFU_ORTHOLOGUE AFUA_3G00765)-RELATED-RELATED"/>
    <property type="match status" value="1"/>
</dbReference>
<dbReference type="GO" id="GO:0016747">
    <property type="term" value="F:acyltransferase activity, transferring groups other than amino-acyl groups"/>
    <property type="evidence" value="ECO:0007669"/>
    <property type="project" value="InterPro"/>
</dbReference>
<accession>A0A3G8XH16</accession>
<gene>
    <name evidence="2" type="ORF">EIB73_06065</name>
</gene>
<keyword evidence="3" id="KW-1185">Reference proteome</keyword>
<dbReference type="PANTHER" id="PTHR43792:SF1">
    <property type="entry name" value="N-ACETYLTRANSFERASE DOMAIN-CONTAINING PROTEIN"/>
    <property type="match status" value="1"/>
</dbReference>
<dbReference type="PROSITE" id="PS51186">
    <property type="entry name" value="GNAT"/>
    <property type="match status" value="1"/>
</dbReference>
<dbReference type="InterPro" id="IPR000182">
    <property type="entry name" value="GNAT_dom"/>
</dbReference>
<dbReference type="SUPFAM" id="SSF55729">
    <property type="entry name" value="Acyl-CoA N-acyltransferases (Nat)"/>
    <property type="match status" value="1"/>
</dbReference>
<proteinExistence type="predicted"/>
<dbReference type="InterPro" id="IPR051531">
    <property type="entry name" value="N-acetyltransferase"/>
</dbReference>
<sequence length="182" mass="21620">MKFLLINQETDRLKFRNLEDSDFENWLELFKDDETAQLLGMTEYKSPQERCEKWFEWTFDRYENNLGGQNVLISKEDNKLIGQCGLLVREVENNFELEVAYSILPEYRMKGFAIESAKKCRDYAFENNFHDRLISIIVQENLNSKKVASKNGMKLNRQINYGNKLMDLFQINKADWEHSNPV</sequence>
<dbReference type="Proteomes" id="UP000270185">
    <property type="component" value="Chromosome"/>
</dbReference>
<reference evidence="3" key="1">
    <citation type="submission" date="2018-11" db="EMBL/GenBank/DDBJ databases">
        <title>Proposal to divide the Flavobacteriaceae and reorganize its genera based on Amino Acid Identity values calculated from whole genome sequences.</title>
        <authorList>
            <person name="Nicholson A.C."/>
            <person name="Gulvik C.A."/>
            <person name="Whitney A.M."/>
            <person name="Humrighouse B.W."/>
            <person name="Bell M."/>
            <person name="Holmes B."/>
            <person name="Steigerwalt A.G."/>
            <person name="Villarma A."/>
            <person name="Sheth M."/>
            <person name="Batra D."/>
            <person name="Pryor J."/>
            <person name="Bernardet J.-F."/>
            <person name="Hugo C."/>
            <person name="Kampfer P."/>
            <person name="Newman J.D."/>
            <person name="McQuiston J.R."/>
        </authorList>
    </citation>
    <scope>NUCLEOTIDE SEQUENCE [LARGE SCALE GENOMIC DNA]</scope>
    <source>
        <strain evidence="3">G0081</strain>
    </source>
</reference>
<feature type="domain" description="N-acetyltransferase" evidence="1">
    <location>
        <begin position="13"/>
        <end position="171"/>
    </location>
</feature>
<organism evidence="2 3">
    <name type="scientific">Kaistella carnis</name>
    <dbReference type="NCBI Taxonomy" id="1241979"/>
    <lineage>
        <taxon>Bacteria</taxon>
        <taxon>Pseudomonadati</taxon>
        <taxon>Bacteroidota</taxon>
        <taxon>Flavobacteriia</taxon>
        <taxon>Flavobacteriales</taxon>
        <taxon>Weeksellaceae</taxon>
        <taxon>Chryseobacterium group</taxon>
        <taxon>Kaistella</taxon>
    </lineage>
</organism>
<evidence type="ECO:0000313" key="3">
    <source>
        <dbReference type="Proteomes" id="UP000270185"/>
    </source>
</evidence>
<dbReference type="OrthoDB" id="9788916at2"/>